<organism evidence="2 3">
    <name type="scientific">Pseudohongiella spirulinae</name>
    <dbReference type="NCBI Taxonomy" id="1249552"/>
    <lineage>
        <taxon>Bacteria</taxon>
        <taxon>Pseudomonadati</taxon>
        <taxon>Pseudomonadota</taxon>
        <taxon>Gammaproteobacteria</taxon>
        <taxon>Pseudomonadales</taxon>
        <taxon>Pseudohongiellaceae</taxon>
        <taxon>Pseudohongiella</taxon>
    </lineage>
</organism>
<keyword evidence="3" id="KW-1185">Reference proteome</keyword>
<proteinExistence type="predicted"/>
<reference evidence="2" key="1">
    <citation type="submission" date="2015-11" db="EMBL/GenBank/DDBJ databases">
        <authorList>
            <person name="Zhang Y."/>
            <person name="Guo Z."/>
        </authorList>
    </citation>
    <scope>NUCLEOTIDE SEQUENCE [LARGE SCALE GENOMIC DNA]</scope>
    <source>
        <strain evidence="2">KCTC 32221</strain>
    </source>
</reference>
<protein>
    <submittedName>
        <fullName evidence="2">Uncharacterized protein</fullName>
    </submittedName>
</protein>
<evidence type="ECO:0000256" key="1">
    <source>
        <dbReference type="SAM" id="Phobius"/>
    </source>
</evidence>
<feature type="transmembrane region" description="Helical" evidence="1">
    <location>
        <begin position="127"/>
        <end position="146"/>
    </location>
</feature>
<sequence length="154" mass="17373">MGARLFALTYFSVFALLHFIDAGLNYALLIQSEGSHFYVDKDLLSYLFEPVNIMMVVVSTAMIYKMESDHKRAASLVNSGWMALLCTPLVFLGMKAISAINSFLIYVGYEYSFLGKQFFVDSGTPSVIISFVVLAVIFSIPASIYLRKRYLFRI</sequence>
<accession>A0A0S2KAZ2</accession>
<feature type="transmembrane region" description="Helical" evidence="1">
    <location>
        <begin position="46"/>
        <end position="64"/>
    </location>
</feature>
<dbReference type="KEGG" id="pspi:PS2015_821"/>
<dbReference type="Proteomes" id="UP000065641">
    <property type="component" value="Chromosome"/>
</dbReference>
<evidence type="ECO:0000313" key="3">
    <source>
        <dbReference type="Proteomes" id="UP000065641"/>
    </source>
</evidence>
<keyword evidence="1" id="KW-0472">Membrane</keyword>
<dbReference type="EMBL" id="CP013189">
    <property type="protein sequence ID" value="ALO45495.1"/>
    <property type="molecule type" value="Genomic_DNA"/>
</dbReference>
<dbReference type="RefSeq" id="WP_058021029.1">
    <property type="nucleotide sequence ID" value="NZ_CP013189.1"/>
</dbReference>
<gene>
    <name evidence="2" type="ORF">PS2015_821</name>
</gene>
<name>A0A0S2KAZ2_9GAMM</name>
<dbReference type="AlphaFoldDB" id="A0A0S2KAZ2"/>
<evidence type="ECO:0000313" key="2">
    <source>
        <dbReference type="EMBL" id="ALO45495.1"/>
    </source>
</evidence>
<keyword evidence="1" id="KW-1133">Transmembrane helix</keyword>
<keyword evidence="1" id="KW-0812">Transmembrane</keyword>
<feature type="transmembrane region" description="Helical" evidence="1">
    <location>
        <begin position="76"/>
        <end position="107"/>
    </location>
</feature>